<dbReference type="FunFam" id="3.40.50.12650:FF:000001">
    <property type="entry name" value="DNA cross-link repair 1A"/>
    <property type="match status" value="1"/>
</dbReference>
<dbReference type="FunFam" id="3.60.15.10:FF:000010">
    <property type="entry name" value="DNA cross-link repair 1A"/>
    <property type="match status" value="1"/>
</dbReference>
<dbReference type="OrthoDB" id="262529at2759"/>
<dbReference type="GO" id="GO:0003684">
    <property type="term" value="F:damaged DNA binding"/>
    <property type="evidence" value="ECO:0007669"/>
    <property type="project" value="TreeGrafter"/>
</dbReference>
<feature type="compositionally biased region" description="Basic and acidic residues" evidence="8">
    <location>
        <begin position="290"/>
        <end position="299"/>
    </location>
</feature>
<keyword evidence="4" id="KW-0234">DNA repair</keyword>
<sequence length="643" mass="72531">MDDSDEEIQPLKRKKKGSDTPIRTSRGIVKHSKLRAAKDCSTSISVKFKDKSQKFPMSKKEIQLASQHPSSALKSKSEDSAKSSNGVSNNGESSSKSASASPQKTKMKNEVDYSSTKAFFSSSYNKADQVFFKPRNLNNTGSQKTTLCPVCNINLLFLHGVSPQFHINECLDRNPNFEEGYCSGDSSCSLSNVEHFRRHQHVPNIPVKTDDESSCSEQEIIIAEPTKRPVPQTPKEPSLLSNNQSPKSAKKQTSINDFFGGKKKPQTPARKIFQKQNTDTPRVKASKTSNTERKPKNAPKECPFYKKIPGTNFTVDAFRYGDIKGCTCYFLTHFHSDHYGGLKKSFKGKLYCSQITASLVTSQLRVSSACIHVLPMNKTVEVEGVKITLFDANHCPGAVMFLMELPSPSKRILHVGDFRANLQMTEIPLIKSRPIDCLYLDTTYCKPEYSFPPQNDVIEFVVKTARRYLKENPKTLIVCGTYSIGKEKVLQAIANEFDFKVAVTPHKMKILKCLNDTSLNQRLTLDYDEANVHVLAMNKLSIKLLHEHLVEHQQTRKWQRILAFKPTGWTFSGKLTSLDKIEPIIRPDVTIYGVPYSEHSSFEELKSFVSALKPKKILATVGIGNKETRDRMNEYFTEWLKKD</sequence>
<dbReference type="SUPFAM" id="SSF56281">
    <property type="entry name" value="Metallo-hydrolase/oxidoreductase"/>
    <property type="match status" value="1"/>
</dbReference>
<dbReference type="GO" id="GO:0006303">
    <property type="term" value="P:double-strand break repair via nonhomologous end joining"/>
    <property type="evidence" value="ECO:0007669"/>
    <property type="project" value="TreeGrafter"/>
</dbReference>
<protein>
    <recommendedName>
        <fullName evidence="6">DNA cross-link repair 1A protein</fullName>
    </recommendedName>
    <alternativeName>
        <fullName evidence="7">SNM1 homolog A</fullName>
    </alternativeName>
</protein>
<proteinExistence type="inferred from homology"/>
<dbReference type="InterPro" id="IPR036866">
    <property type="entry name" value="RibonucZ/Hydroxyglut_hydro"/>
</dbReference>
<organism evidence="10 11">
    <name type="scientific">Clytia hemisphaerica</name>
    <dbReference type="NCBI Taxonomy" id="252671"/>
    <lineage>
        <taxon>Eukaryota</taxon>
        <taxon>Metazoa</taxon>
        <taxon>Cnidaria</taxon>
        <taxon>Hydrozoa</taxon>
        <taxon>Hydroidolina</taxon>
        <taxon>Leptothecata</taxon>
        <taxon>Obeliida</taxon>
        <taxon>Clytiidae</taxon>
        <taxon>Clytia</taxon>
    </lineage>
</organism>
<dbReference type="GeneID" id="136801991"/>
<evidence type="ECO:0000256" key="1">
    <source>
        <dbReference type="ARBA" id="ARBA00004123"/>
    </source>
</evidence>
<evidence type="ECO:0000256" key="2">
    <source>
        <dbReference type="ARBA" id="ARBA00010304"/>
    </source>
</evidence>
<keyword evidence="5" id="KW-0539">Nucleus</keyword>
<dbReference type="CDD" id="cd16273">
    <property type="entry name" value="SNM1A-1C-like_MBL-fold"/>
    <property type="match status" value="1"/>
</dbReference>
<dbReference type="Pfam" id="PF07522">
    <property type="entry name" value="DRMBL"/>
    <property type="match status" value="1"/>
</dbReference>
<comment type="subcellular location">
    <subcellularLocation>
        <location evidence="1">Nucleus</location>
    </subcellularLocation>
</comment>
<dbReference type="GO" id="GO:0005634">
    <property type="term" value="C:nucleus"/>
    <property type="evidence" value="ECO:0007669"/>
    <property type="project" value="UniProtKB-SubCell"/>
</dbReference>
<evidence type="ECO:0000313" key="10">
    <source>
        <dbReference type="EnsemblMetazoa" id="CLYHEMP019473.1"/>
    </source>
</evidence>
<dbReference type="AlphaFoldDB" id="A0A7M5X961"/>
<evidence type="ECO:0000313" key="11">
    <source>
        <dbReference type="Proteomes" id="UP000594262"/>
    </source>
</evidence>
<accession>A0A7M5X961</accession>
<evidence type="ECO:0000256" key="5">
    <source>
        <dbReference type="ARBA" id="ARBA00023242"/>
    </source>
</evidence>
<feature type="compositionally biased region" description="Polar residues" evidence="8">
    <location>
        <begin position="239"/>
        <end position="256"/>
    </location>
</feature>
<feature type="domain" description="DNA repair metallo-beta-lactamase" evidence="9">
    <location>
        <begin position="519"/>
        <end position="623"/>
    </location>
</feature>
<evidence type="ECO:0000256" key="8">
    <source>
        <dbReference type="SAM" id="MobiDB-lite"/>
    </source>
</evidence>
<name>A0A7M5X961_9CNID</name>
<evidence type="ECO:0000259" key="9">
    <source>
        <dbReference type="Pfam" id="PF07522"/>
    </source>
</evidence>
<dbReference type="Proteomes" id="UP000594262">
    <property type="component" value="Unplaced"/>
</dbReference>
<dbReference type="RefSeq" id="XP_066914790.1">
    <property type="nucleotide sequence ID" value="XM_067058689.1"/>
</dbReference>
<dbReference type="PANTHER" id="PTHR23240">
    <property type="entry name" value="DNA CROSS-LINK REPAIR PROTEIN PSO2/SNM1-RELATED"/>
    <property type="match status" value="1"/>
</dbReference>
<feature type="compositionally biased region" description="Basic and acidic residues" evidence="8">
    <location>
        <begin position="47"/>
        <end position="62"/>
    </location>
</feature>
<dbReference type="GO" id="GO:0036297">
    <property type="term" value="P:interstrand cross-link repair"/>
    <property type="evidence" value="ECO:0007669"/>
    <property type="project" value="TreeGrafter"/>
</dbReference>
<dbReference type="GO" id="GO:0035312">
    <property type="term" value="F:5'-3' DNA exonuclease activity"/>
    <property type="evidence" value="ECO:0007669"/>
    <property type="project" value="TreeGrafter"/>
</dbReference>
<evidence type="ECO:0000256" key="4">
    <source>
        <dbReference type="ARBA" id="ARBA00023204"/>
    </source>
</evidence>
<feature type="region of interest" description="Disordered" evidence="8">
    <location>
        <begin position="224"/>
        <end position="301"/>
    </location>
</feature>
<comment type="similarity">
    <text evidence="2">Belongs to the DNA repair metallo-beta-lactamase (DRMBL) family.</text>
</comment>
<evidence type="ECO:0000256" key="3">
    <source>
        <dbReference type="ARBA" id="ARBA00022763"/>
    </source>
</evidence>
<feature type="compositionally biased region" description="Low complexity" evidence="8">
    <location>
        <begin position="82"/>
        <end position="101"/>
    </location>
</feature>
<keyword evidence="3" id="KW-0227">DNA damage</keyword>
<feature type="region of interest" description="Disordered" evidence="8">
    <location>
        <begin position="1"/>
        <end position="109"/>
    </location>
</feature>
<dbReference type="InterPro" id="IPR011084">
    <property type="entry name" value="DRMBL"/>
</dbReference>
<dbReference type="EnsemblMetazoa" id="CLYHEMT019473.1">
    <property type="protein sequence ID" value="CLYHEMP019473.1"/>
    <property type="gene ID" value="CLYHEMG019473"/>
</dbReference>
<keyword evidence="11" id="KW-1185">Reference proteome</keyword>
<dbReference type="Gene3D" id="3.40.50.12650">
    <property type="match status" value="1"/>
</dbReference>
<dbReference type="PANTHER" id="PTHR23240:SF6">
    <property type="entry name" value="DNA CROSS-LINK REPAIR 1A PROTEIN"/>
    <property type="match status" value="1"/>
</dbReference>
<feature type="compositionally biased region" description="Polar residues" evidence="8">
    <location>
        <begin position="64"/>
        <end position="74"/>
    </location>
</feature>
<dbReference type="Gene3D" id="3.60.15.10">
    <property type="entry name" value="Ribonuclease Z/Hydroxyacylglutathione hydrolase-like"/>
    <property type="match status" value="1"/>
</dbReference>
<reference evidence="10" key="1">
    <citation type="submission" date="2021-01" db="UniProtKB">
        <authorList>
            <consortium name="EnsemblMetazoa"/>
        </authorList>
    </citation>
    <scope>IDENTIFICATION</scope>
</reference>
<evidence type="ECO:0000256" key="7">
    <source>
        <dbReference type="ARBA" id="ARBA00078423"/>
    </source>
</evidence>
<evidence type="ECO:0000256" key="6">
    <source>
        <dbReference type="ARBA" id="ARBA00069609"/>
    </source>
</evidence>